<dbReference type="GO" id="GO:0005829">
    <property type="term" value="C:cytosol"/>
    <property type="evidence" value="ECO:0007669"/>
    <property type="project" value="TreeGrafter"/>
</dbReference>
<keyword evidence="2" id="KW-0479">Metal-binding</keyword>
<dbReference type="GO" id="GO:0030145">
    <property type="term" value="F:manganese ion binding"/>
    <property type="evidence" value="ECO:0007669"/>
    <property type="project" value="TreeGrafter"/>
</dbReference>
<dbReference type="EMBL" id="FRAG01000015">
    <property type="protein sequence ID" value="SHJ91089.1"/>
    <property type="molecule type" value="Genomic_DNA"/>
</dbReference>
<feature type="binding site" evidence="2">
    <location>
        <position position="82"/>
    </location>
    <ligand>
        <name>substrate</name>
    </ligand>
</feature>
<evidence type="ECO:0000313" key="3">
    <source>
        <dbReference type="EMBL" id="SHJ91089.1"/>
    </source>
</evidence>
<dbReference type="PANTHER" id="PTHR10291:SF0">
    <property type="entry name" value="DEHYDRODOLICHYL DIPHOSPHATE SYNTHASE 2"/>
    <property type="match status" value="1"/>
</dbReference>
<feature type="binding site" evidence="2">
    <location>
        <begin position="32"/>
        <end position="35"/>
    </location>
    <ligand>
        <name>substrate</name>
    </ligand>
</feature>
<dbReference type="GO" id="GO:0016094">
    <property type="term" value="P:polyprenol biosynthetic process"/>
    <property type="evidence" value="ECO:0007669"/>
    <property type="project" value="TreeGrafter"/>
</dbReference>
<name>A0A1M6N5U7_PARC5</name>
<reference evidence="3 4" key="1">
    <citation type="submission" date="2016-11" db="EMBL/GenBank/DDBJ databases">
        <authorList>
            <person name="Jaros S."/>
            <person name="Januszkiewicz K."/>
            <person name="Wedrychowicz H."/>
        </authorList>
    </citation>
    <scope>NUCLEOTIDE SEQUENCE [LARGE SCALE GENOMIC DNA]</scope>
    <source>
        <strain evidence="3 4">DSM 15212</strain>
    </source>
</reference>
<feature type="binding site" evidence="2">
    <location>
        <begin position="205"/>
        <end position="207"/>
    </location>
    <ligand>
        <name>substrate</name>
    </ligand>
</feature>
<comment type="cofactor">
    <cofactor evidence="2">
        <name>Mg(2+)</name>
        <dbReference type="ChEBI" id="CHEBI:18420"/>
    </cofactor>
    <text evidence="2">Binds 2 magnesium ions per subunit.</text>
</comment>
<feature type="binding site" evidence="2">
    <location>
        <position position="199"/>
    </location>
    <ligand>
        <name>substrate</name>
    </ligand>
</feature>
<organism evidence="3 4">
    <name type="scientific">Paramaledivibacter caminithermalis (strain DSM 15212 / CIP 107654 / DViRD3)</name>
    <name type="common">Clostridium caminithermale</name>
    <dbReference type="NCBI Taxonomy" id="1121301"/>
    <lineage>
        <taxon>Bacteria</taxon>
        <taxon>Bacillati</taxon>
        <taxon>Bacillota</taxon>
        <taxon>Clostridia</taxon>
        <taxon>Peptostreptococcales</taxon>
        <taxon>Caminicellaceae</taxon>
        <taxon>Paramaledivibacter</taxon>
    </lineage>
</organism>
<dbReference type="Pfam" id="PF01255">
    <property type="entry name" value="Prenyltransf"/>
    <property type="match status" value="1"/>
</dbReference>
<feature type="binding site" evidence="2">
    <location>
        <position position="80"/>
    </location>
    <ligand>
        <name>substrate</name>
    </ligand>
</feature>
<dbReference type="OrthoDB" id="4191603at2"/>
<feature type="binding site" evidence="2">
    <location>
        <position position="48"/>
    </location>
    <ligand>
        <name>substrate</name>
    </ligand>
</feature>
<protein>
    <recommendedName>
        <fullName evidence="2">Isoprenyl transferase</fullName>
        <ecNumber evidence="2">2.5.1.-</ecNumber>
    </recommendedName>
</protein>
<dbReference type="NCBIfam" id="TIGR00055">
    <property type="entry name" value="uppS"/>
    <property type="match status" value="1"/>
</dbReference>
<proteinExistence type="inferred from homology"/>
<dbReference type="Proteomes" id="UP000184465">
    <property type="component" value="Unassembled WGS sequence"/>
</dbReference>
<accession>A0A1M6N5U7</accession>
<comment type="function">
    <text evidence="2">Catalyzes the condensation of isopentenyl diphosphate (IPP) with allylic pyrophosphates generating different type of terpenoids.</text>
</comment>
<feature type="binding site" evidence="2">
    <location>
        <position position="36"/>
    </location>
    <ligand>
        <name>substrate</name>
    </ligand>
</feature>
<gene>
    <name evidence="3" type="ORF">SAMN02745912_01583</name>
</gene>
<dbReference type="CDD" id="cd00475">
    <property type="entry name" value="Cis_IPPS"/>
    <property type="match status" value="1"/>
</dbReference>
<dbReference type="InterPro" id="IPR018520">
    <property type="entry name" value="UPP_synth-like_CS"/>
</dbReference>
<dbReference type="PROSITE" id="PS01066">
    <property type="entry name" value="UPP_SYNTHASE"/>
    <property type="match status" value="1"/>
</dbReference>
<dbReference type="AlphaFoldDB" id="A0A1M6N5U7"/>
<sequence length="252" mass="28831">MLKNIMKSNKEKMIVDLDKDKLPKHIAIIMDGNGRWAKKRNLPRIAGHRAGVEALRGVIKTSSDIGIKYLTLYAFSTENWKRPAEEVKGLMELLVLYLRKEIGELHNNNVKINIIGDISKLPSKAISEIDKAVNLTSNNKGLNVNIALNYGGKSDIIHAVKGICENVLDNNLQIEDICEDTFSKYLYTRGIPDPDLLIRTSGEQRISNFLLWQIAYSELWFTKVYWPDFTSEHLIEAIHDFKHRKRRFGGLK</sequence>
<dbReference type="PANTHER" id="PTHR10291">
    <property type="entry name" value="DEHYDRODOLICHYL DIPHOSPHATE SYNTHASE FAMILY MEMBER"/>
    <property type="match status" value="1"/>
</dbReference>
<dbReference type="Gene3D" id="3.40.1180.10">
    <property type="entry name" value="Decaprenyl diphosphate synthase-like"/>
    <property type="match status" value="1"/>
</dbReference>
<keyword evidence="2" id="KW-0460">Magnesium</keyword>
<dbReference type="NCBIfam" id="NF011405">
    <property type="entry name" value="PRK14830.1"/>
    <property type="match status" value="1"/>
</dbReference>
<dbReference type="GO" id="GO:0000287">
    <property type="term" value="F:magnesium ion binding"/>
    <property type="evidence" value="ECO:0007669"/>
    <property type="project" value="UniProtKB-UniRule"/>
</dbReference>
<keyword evidence="4" id="KW-1185">Reference proteome</keyword>
<evidence type="ECO:0000313" key="4">
    <source>
        <dbReference type="Proteomes" id="UP000184465"/>
    </source>
</evidence>
<dbReference type="InterPro" id="IPR001441">
    <property type="entry name" value="UPP_synth-like"/>
</dbReference>
<evidence type="ECO:0000256" key="1">
    <source>
        <dbReference type="ARBA" id="ARBA00022679"/>
    </source>
</evidence>
<feature type="binding site" evidence="2">
    <location>
        <position position="44"/>
    </location>
    <ligand>
        <name>substrate</name>
    </ligand>
</feature>
<comment type="similarity">
    <text evidence="2">Belongs to the UPP synthase family.</text>
</comment>
<dbReference type="STRING" id="1121301.SAMN02745912_01583"/>
<dbReference type="SUPFAM" id="SSF64005">
    <property type="entry name" value="Undecaprenyl diphosphate synthase"/>
    <property type="match status" value="1"/>
</dbReference>
<dbReference type="HAMAP" id="MF_01139">
    <property type="entry name" value="ISPT"/>
    <property type="match status" value="1"/>
</dbReference>
<feature type="binding site" evidence="2">
    <location>
        <position position="31"/>
    </location>
    <ligand>
        <name>Mg(2+)</name>
        <dbReference type="ChEBI" id="CHEBI:18420"/>
    </ligand>
</feature>
<comment type="subunit">
    <text evidence="2">Homodimer.</text>
</comment>
<feature type="active site" evidence="2">
    <location>
        <position position="31"/>
    </location>
</feature>
<feature type="binding site" evidence="2">
    <location>
        <position position="218"/>
    </location>
    <ligand>
        <name>Mg(2+)</name>
        <dbReference type="ChEBI" id="CHEBI:18420"/>
    </ligand>
</feature>
<dbReference type="RefSeq" id="WP_073148674.1">
    <property type="nucleotide sequence ID" value="NZ_FRAG01000015.1"/>
</dbReference>
<dbReference type="EC" id="2.5.1.-" evidence="2"/>
<feature type="active site" description="Proton acceptor" evidence="2">
    <location>
        <position position="79"/>
    </location>
</feature>
<evidence type="ECO:0000256" key="2">
    <source>
        <dbReference type="HAMAP-Rule" id="MF_01139"/>
    </source>
</evidence>
<keyword evidence="1 2" id="KW-0808">Transferase</keyword>
<feature type="binding site" evidence="2">
    <location>
        <begin position="76"/>
        <end position="78"/>
    </location>
    <ligand>
        <name>substrate</name>
    </ligand>
</feature>
<dbReference type="InterPro" id="IPR036424">
    <property type="entry name" value="UPP_synth-like_sf"/>
</dbReference>
<dbReference type="GO" id="GO:0008834">
    <property type="term" value="F:ditrans,polycis-undecaprenyl-diphosphate synthase [(2E,6E)-farnesyl-diphosphate specific] activity"/>
    <property type="evidence" value="ECO:0007669"/>
    <property type="project" value="TreeGrafter"/>
</dbReference>
<dbReference type="FunFam" id="3.40.1180.10:FF:000001">
    <property type="entry name" value="(2E,6E)-farnesyl-diphosphate-specific ditrans,polycis-undecaprenyl-diphosphate synthase"/>
    <property type="match status" value="1"/>
</dbReference>